<dbReference type="CDD" id="cd02023">
    <property type="entry name" value="UMPK"/>
    <property type="match status" value="1"/>
</dbReference>
<dbReference type="EC" id="2.7.1.48" evidence="5"/>
<evidence type="ECO:0000256" key="5">
    <source>
        <dbReference type="RuleBase" id="RU003825"/>
    </source>
</evidence>
<organism evidence="7 8">
    <name type="scientific">Candidatus Ureaplasma intestinipullorum</name>
    <dbReference type="NCBI Taxonomy" id="2838770"/>
    <lineage>
        <taxon>Bacteria</taxon>
        <taxon>Bacillati</taxon>
        <taxon>Mycoplasmatota</taxon>
        <taxon>Mycoplasmoidales</taxon>
        <taxon>Mycoplasmoidaceae</taxon>
        <taxon>Ureaplasma</taxon>
    </lineage>
</organism>
<keyword evidence="3 5" id="KW-0547">Nucleotide-binding</keyword>
<comment type="pathway">
    <text evidence="1 5">Pyrimidine metabolism; UMP biosynthesis via salvage pathway; UMP from uridine: step 1/1.</text>
</comment>
<dbReference type="PRINTS" id="PR00988">
    <property type="entry name" value="URIDINKINASE"/>
</dbReference>
<keyword evidence="5" id="KW-0067">ATP-binding</keyword>
<dbReference type="GO" id="GO:0005737">
    <property type="term" value="C:cytoplasm"/>
    <property type="evidence" value="ECO:0007669"/>
    <property type="project" value="UniProtKB-SubCell"/>
</dbReference>
<comment type="pathway">
    <text evidence="5">Pyrimidine metabolism; CTP biosynthesis via salvage pathway; CTP from cytidine: step 1/3.</text>
</comment>
<dbReference type="Gene3D" id="3.40.50.300">
    <property type="entry name" value="P-loop containing nucleotide triphosphate hydrolases"/>
    <property type="match status" value="1"/>
</dbReference>
<dbReference type="AlphaFoldDB" id="A0A9E2NVW3"/>
<comment type="catalytic activity">
    <reaction evidence="5">
        <text>cytidine + ATP = CMP + ADP + H(+)</text>
        <dbReference type="Rhea" id="RHEA:24674"/>
        <dbReference type="ChEBI" id="CHEBI:15378"/>
        <dbReference type="ChEBI" id="CHEBI:17562"/>
        <dbReference type="ChEBI" id="CHEBI:30616"/>
        <dbReference type="ChEBI" id="CHEBI:60377"/>
        <dbReference type="ChEBI" id="CHEBI:456216"/>
        <dbReference type="EC" id="2.7.1.48"/>
    </reaction>
</comment>
<keyword evidence="4 5" id="KW-0418">Kinase</keyword>
<dbReference type="EMBL" id="JAHLFM010000012">
    <property type="protein sequence ID" value="MBU3830675.1"/>
    <property type="molecule type" value="Genomic_DNA"/>
</dbReference>
<dbReference type="InterPro" id="IPR006083">
    <property type="entry name" value="PRK/URK"/>
</dbReference>
<dbReference type="PANTHER" id="PTHR10285">
    <property type="entry name" value="URIDINE KINASE"/>
    <property type="match status" value="1"/>
</dbReference>
<comment type="similarity">
    <text evidence="5">Belongs to the uridine kinase family.</text>
</comment>
<evidence type="ECO:0000313" key="7">
    <source>
        <dbReference type="EMBL" id="MBU3830675.1"/>
    </source>
</evidence>
<accession>A0A9E2NVW3</accession>
<evidence type="ECO:0000256" key="4">
    <source>
        <dbReference type="ARBA" id="ARBA00022777"/>
    </source>
</evidence>
<dbReference type="GO" id="GO:0004849">
    <property type="term" value="F:uridine kinase activity"/>
    <property type="evidence" value="ECO:0007669"/>
    <property type="project" value="UniProtKB-EC"/>
</dbReference>
<dbReference type="NCBIfam" id="NF004018">
    <property type="entry name" value="PRK05480.1"/>
    <property type="match status" value="1"/>
</dbReference>
<gene>
    <name evidence="7" type="primary">udk</name>
    <name evidence="7" type="ORF">H9897_00730</name>
</gene>
<keyword evidence="5" id="KW-0963">Cytoplasm</keyword>
<sequence length="219" mass="25248">MTKNKKPILILVDGPSGGGKTTVANKIAMDLPSNLSCLIINQDRFYKNFKDKLDLNGMVKINYDHPNSFSWPLIRKSIYSLMDSKKTSLPIYDYVDHKRMDKKEVAHPVDVIIFEGIYALFDEEINKLASLKIFVNTPMDECFIRRVLRDVKERGRSLDSVINQWRNTVKPMYKAFIEPLKSSADIILPWNQENHLGVNILRHGLKGIIKENDELLSKE</sequence>
<comment type="subcellular location">
    <subcellularLocation>
        <location evidence="5">Cytoplasm</location>
    </subcellularLocation>
</comment>
<reference evidence="7" key="2">
    <citation type="submission" date="2021-04" db="EMBL/GenBank/DDBJ databases">
        <authorList>
            <person name="Gilroy R."/>
        </authorList>
    </citation>
    <scope>NUCLEOTIDE SEQUENCE</scope>
    <source>
        <strain evidence="7">A5-1222</strain>
    </source>
</reference>
<comment type="caution">
    <text evidence="7">The sequence shown here is derived from an EMBL/GenBank/DDBJ whole genome shotgun (WGS) entry which is preliminary data.</text>
</comment>
<evidence type="ECO:0000256" key="2">
    <source>
        <dbReference type="ARBA" id="ARBA00022679"/>
    </source>
</evidence>
<evidence type="ECO:0000256" key="1">
    <source>
        <dbReference type="ARBA" id="ARBA00004690"/>
    </source>
</evidence>
<dbReference type="NCBIfam" id="TIGR00235">
    <property type="entry name" value="udk"/>
    <property type="match status" value="1"/>
</dbReference>
<dbReference type="Proteomes" id="UP000824247">
    <property type="component" value="Unassembled WGS sequence"/>
</dbReference>
<evidence type="ECO:0000256" key="3">
    <source>
        <dbReference type="ARBA" id="ARBA00022741"/>
    </source>
</evidence>
<dbReference type="GO" id="GO:0005524">
    <property type="term" value="F:ATP binding"/>
    <property type="evidence" value="ECO:0007669"/>
    <property type="project" value="UniProtKB-KW"/>
</dbReference>
<dbReference type="SUPFAM" id="SSF52540">
    <property type="entry name" value="P-loop containing nucleoside triphosphate hydrolases"/>
    <property type="match status" value="1"/>
</dbReference>
<name>A0A9E2NVW3_9BACT</name>
<dbReference type="InterPro" id="IPR027417">
    <property type="entry name" value="P-loop_NTPase"/>
</dbReference>
<evidence type="ECO:0000259" key="6">
    <source>
        <dbReference type="Pfam" id="PF00485"/>
    </source>
</evidence>
<feature type="domain" description="Phosphoribulokinase/uridine kinase" evidence="6">
    <location>
        <begin position="10"/>
        <end position="194"/>
    </location>
</feature>
<dbReference type="InterPro" id="IPR000764">
    <property type="entry name" value="Uridine_kinase-like"/>
</dbReference>
<reference evidence="7" key="1">
    <citation type="journal article" date="2021" name="PeerJ">
        <title>Extensive microbial diversity within the chicken gut microbiome revealed by metagenomics and culture.</title>
        <authorList>
            <person name="Gilroy R."/>
            <person name="Ravi A."/>
            <person name="Getino M."/>
            <person name="Pursley I."/>
            <person name="Horton D.L."/>
            <person name="Alikhan N.F."/>
            <person name="Baker D."/>
            <person name="Gharbi K."/>
            <person name="Hall N."/>
            <person name="Watson M."/>
            <person name="Adriaenssens E.M."/>
            <person name="Foster-Nyarko E."/>
            <person name="Jarju S."/>
            <person name="Secka A."/>
            <person name="Antonio M."/>
            <person name="Oren A."/>
            <person name="Chaudhuri R.R."/>
            <person name="La Ragione R."/>
            <person name="Hildebrand F."/>
            <person name="Pallen M.J."/>
        </authorList>
    </citation>
    <scope>NUCLEOTIDE SEQUENCE</scope>
    <source>
        <strain evidence="7">A5-1222</strain>
    </source>
</reference>
<comment type="catalytic activity">
    <reaction evidence="5">
        <text>uridine + ATP = UMP + ADP + H(+)</text>
        <dbReference type="Rhea" id="RHEA:16825"/>
        <dbReference type="ChEBI" id="CHEBI:15378"/>
        <dbReference type="ChEBI" id="CHEBI:16704"/>
        <dbReference type="ChEBI" id="CHEBI:30616"/>
        <dbReference type="ChEBI" id="CHEBI:57865"/>
        <dbReference type="ChEBI" id="CHEBI:456216"/>
        <dbReference type="EC" id="2.7.1.48"/>
    </reaction>
</comment>
<proteinExistence type="inferred from homology"/>
<dbReference type="Pfam" id="PF00485">
    <property type="entry name" value="PRK"/>
    <property type="match status" value="1"/>
</dbReference>
<evidence type="ECO:0000313" key="8">
    <source>
        <dbReference type="Proteomes" id="UP000824247"/>
    </source>
</evidence>
<protein>
    <recommendedName>
        <fullName evidence="5">Uridine kinase</fullName>
        <ecNumber evidence="5">2.7.1.48</ecNumber>
    </recommendedName>
</protein>
<keyword evidence="2 5" id="KW-0808">Transferase</keyword>